<evidence type="ECO:0000256" key="1">
    <source>
        <dbReference type="SAM" id="MobiDB-lite"/>
    </source>
</evidence>
<reference evidence="2 3" key="1">
    <citation type="submission" date="2019-12" db="EMBL/GenBank/DDBJ databases">
        <title>Comparative genomics gives insights into the taxonomy of the Azoarcus-Aromatoleum group and reveals separate origins of nif in the plant-associated Azoarcus and non-plant-associated Aromatoleum sub-groups.</title>
        <authorList>
            <person name="Lafos M."/>
            <person name="Maluk M."/>
            <person name="Batista M."/>
            <person name="Junghare M."/>
            <person name="Carmona M."/>
            <person name="Faoro H."/>
            <person name="Cruz L.M."/>
            <person name="Battistoni F."/>
            <person name="De Souza E."/>
            <person name="Pedrosa F."/>
            <person name="Chen W.-M."/>
            <person name="Poole P.S."/>
            <person name="Dixon R.A."/>
            <person name="James E.K."/>
        </authorList>
    </citation>
    <scope>NUCLEOTIDE SEQUENCE [LARGE SCALE GENOMIC DNA]</scope>
    <source>
        <strain evidence="2 3">ToN1</strain>
    </source>
</reference>
<feature type="region of interest" description="Disordered" evidence="1">
    <location>
        <begin position="321"/>
        <end position="358"/>
    </location>
</feature>
<accession>A0ABX1MSS2</accession>
<keyword evidence="3" id="KW-1185">Reference proteome</keyword>
<protein>
    <submittedName>
        <fullName evidence="2">Uncharacterized protein</fullName>
    </submittedName>
</protein>
<dbReference type="Proteomes" id="UP000652074">
    <property type="component" value="Unassembled WGS sequence"/>
</dbReference>
<sequence length="358" mass="39734">MKFSTSTLPALSRRSNRRRMRLLHLAAVVLGAHLVGPASALEGKFDHRDPLGLAKKREARDLLLTIDVAPGDWGKASTQDIQLVLDAVAREFLSVVDSPRAGDLTIRVVPRAGSPKVLYEQGSDGEYVMHLTARDERWYQYAYQFAHELCHVVTNFDHKARNTGRVVEHNQWFEESLCETASLFVLQQLAVKWAGSAPAKNWLGYDQALAGYARRLLSERHRYLAADQSFQAWFAAREASLQSNPYGREDNELVATTLLPLFEAHPEYWQAIKYLNPNEASAGKPFADYLRDWLAASPDKRLPREVLALFGLAGEVSPAVAERGGEADTTQESAGAQLLAGGPAGPRGEREEDDGVKR</sequence>
<comment type="caution">
    <text evidence="2">The sequence shown here is derived from an EMBL/GenBank/DDBJ whole genome shotgun (WGS) entry which is preliminary data.</text>
</comment>
<gene>
    <name evidence="2" type="ORF">GPA26_21185</name>
</gene>
<evidence type="ECO:0000313" key="2">
    <source>
        <dbReference type="EMBL" id="NMF90980.1"/>
    </source>
</evidence>
<name>A0ABX1MSS2_9RHOO</name>
<evidence type="ECO:0000313" key="3">
    <source>
        <dbReference type="Proteomes" id="UP000652074"/>
    </source>
</evidence>
<dbReference type="EMBL" id="WTVR01000060">
    <property type="protein sequence ID" value="NMF90980.1"/>
    <property type="molecule type" value="Genomic_DNA"/>
</dbReference>
<organism evidence="2 3">
    <name type="scientific">Aromatoleum petrolei</name>
    <dbReference type="NCBI Taxonomy" id="76116"/>
    <lineage>
        <taxon>Bacteria</taxon>
        <taxon>Pseudomonadati</taxon>
        <taxon>Pseudomonadota</taxon>
        <taxon>Betaproteobacteria</taxon>
        <taxon>Rhodocyclales</taxon>
        <taxon>Rhodocyclaceae</taxon>
        <taxon>Aromatoleum</taxon>
    </lineage>
</organism>
<dbReference type="RefSeq" id="WP_169208310.1">
    <property type="nucleotide sequence ID" value="NZ_CP059560.1"/>
</dbReference>
<feature type="compositionally biased region" description="Basic and acidic residues" evidence="1">
    <location>
        <begin position="347"/>
        <end position="358"/>
    </location>
</feature>
<proteinExistence type="predicted"/>